<dbReference type="EMBL" id="BJZO01000004">
    <property type="protein sequence ID" value="GEO80147.1"/>
    <property type="molecule type" value="Genomic_DNA"/>
</dbReference>
<dbReference type="AlphaFoldDB" id="A0A512H3Y1"/>
<name>A0A512H3Y1_9PROT</name>
<comment type="caution">
    <text evidence="2">The sequence shown here is derived from an EMBL/GenBank/DDBJ whole genome shotgun (WGS) entry which is preliminary data.</text>
</comment>
<organism evidence="2 3">
    <name type="scientific">Pararhodospirillum oryzae</name>
    <dbReference type="NCBI Taxonomy" id="478448"/>
    <lineage>
        <taxon>Bacteria</taxon>
        <taxon>Pseudomonadati</taxon>
        <taxon>Pseudomonadota</taxon>
        <taxon>Alphaproteobacteria</taxon>
        <taxon>Rhodospirillales</taxon>
        <taxon>Rhodospirillaceae</taxon>
        <taxon>Pararhodospirillum</taxon>
    </lineage>
</organism>
<evidence type="ECO:0000313" key="2">
    <source>
        <dbReference type="EMBL" id="GEO80147.1"/>
    </source>
</evidence>
<keyword evidence="3" id="KW-1185">Reference proteome</keyword>
<evidence type="ECO:0000256" key="1">
    <source>
        <dbReference type="SAM" id="MobiDB-lite"/>
    </source>
</evidence>
<protein>
    <submittedName>
        <fullName evidence="2">Uncharacterized protein</fullName>
    </submittedName>
</protein>
<evidence type="ECO:0000313" key="3">
    <source>
        <dbReference type="Proteomes" id="UP000321567"/>
    </source>
</evidence>
<accession>A0A512H3Y1</accession>
<feature type="region of interest" description="Disordered" evidence="1">
    <location>
        <begin position="58"/>
        <end position="83"/>
    </location>
</feature>
<gene>
    <name evidence="2" type="ORF">ROR02_02780</name>
</gene>
<sequence length="83" mass="8850">MSSEMRWFFPFEPNGSSFVKGAFLVARRTTAAVPGGGVFPRRTFFPFSEEASEAPVVKGGIVPGNKPMDGKIRFDPSGPPGSA</sequence>
<proteinExistence type="predicted"/>
<dbReference type="Proteomes" id="UP000321567">
    <property type="component" value="Unassembled WGS sequence"/>
</dbReference>
<reference evidence="2 3" key="1">
    <citation type="submission" date="2019-07" db="EMBL/GenBank/DDBJ databases">
        <title>Whole genome shotgun sequence of Rhodospirillum oryzae NBRC 107573.</title>
        <authorList>
            <person name="Hosoyama A."/>
            <person name="Uohara A."/>
            <person name="Ohji S."/>
            <person name="Ichikawa N."/>
        </authorList>
    </citation>
    <scope>NUCLEOTIDE SEQUENCE [LARGE SCALE GENOMIC DNA]</scope>
    <source>
        <strain evidence="2 3">NBRC 107573</strain>
    </source>
</reference>